<dbReference type="EMBL" id="CM044707">
    <property type="protein sequence ID" value="KAI5655753.1"/>
    <property type="molecule type" value="Genomic_DNA"/>
</dbReference>
<proteinExistence type="predicted"/>
<accession>A0ACC0A4C8</accession>
<name>A0ACC0A4C8_CATRO</name>
<comment type="caution">
    <text evidence="1">The sequence shown here is derived from an EMBL/GenBank/DDBJ whole genome shotgun (WGS) entry which is preliminary data.</text>
</comment>
<gene>
    <name evidence="1" type="ORF">M9H77_32940</name>
</gene>
<sequence length="485" mass="55302">MRLFSLASSLSKEQNSTNRERTRALLYLNVYDLTPINNYLYWFGLGIFHSGIEVHGLEYGFGAHEYPSSGVFEVEPRSCPGFIFRRSIPLGSTDMTRAEFRSFMEHISSKYHGDTYHLIAKNCNHFTDEVSMKLTGKPIPSWVNRLARVGSFCNCLLPESIQLTAVRHLPDHQTYSEDGTESAGSSSLDTVDEELDHHLLTITNSDVAFLDDKPVRLAKENFNFLMRNDSLKLLSYYNIHLSPKHLTISYKEKKPMISFQSYGGILEVKSITYETKTLTLIDPRNCVNEVFMNLNLSETPFKYYYVLKEYRYINCSSKLPIPFIEIPCLSAHDDPGIYYVYTVEPSFPVPDSCKSMKSVGIPFPYSPYLSDNSFGLRLTWDLAGGENHELNSQVQSETGCLKKWIDIIYYKALGLAMFVFMVVTLAILKTSYLDDDEENKQGKKSNAIEEAERLLGDCEEALLEPSSPIMAMQGSDRVKQQYNKH</sequence>
<evidence type="ECO:0000313" key="2">
    <source>
        <dbReference type="Proteomes" id="UP001060085"/>
    </source>
</evidence>
<keyword evidence="2" id="KW-1185">Reference proteome</keyword>
<organism evidence="1 2">
    <name type="scientific">Catharanthus roseus</name>
    <name type="common">Madagascar periwinkle</name>
    <name type="synonym">Vinca rosea</name>
    <dbReference type="NCBI Taxonomy" id="4058"/>
    <lineage>
        <taxon>Eukaryota</taxon>
        <taxon>Viridiplantae</taxon>
        <taxon>Streptophyta</taxon>
        <taxon>Embryophyta</taxon>
        <taxon>Tracheophyta</taxon>
        <taxon>Spermatophyta</taxon>
        <taxon>Magnoliopsida</taxon>
        <taxon>eudicotyledons</taxon>
        <taxon>Gunneridae</taxon>
        <taxon>Pentapetalae</taxon>
        <taxon>asterids</taxon>
        <taxon>lamiids</taxon>
        <taxon>Gentianales</taxon>
        <taxon>Apocynaceae</taxon>
        <taxon>Rauvolfioideae</taxon>
        <taxon>Vinceae</taxon>
        <taxon>Catharanthinae</taxon>
        <taxon>Catharanthus</taxon>
    </lineage>
</organism>
<reference evidence="2" key="1">
    <citation type="journal article" date="2023" name="Nat. Plants">
        <title>Single-cell RNA sequencing provides a high-resolution roadmap for understanding the multicellular compartmentation of specialized metabolism.</title>
        <authorList>
            <person name="Sun S."/>
            <person name="Shen X."/>
            <person name="Li Y."/>
            <person name="Li Y."/>
            <person name="Wang S."/>
            <person name="Li R."/>
            <person name="Zhang H."/>
            <person name="Shen G."/>
            <person name="Guo B."/>
            <person name="Wei J."/>
            <person name="Xu J."/>
            <person name="St-Pierre B."/>
            <person name="Chen S."/>
            <person name="Sun C."/>
        </authorList>
    </citation>
    <scope>NUCLEOTIDE SEQUENCE [LARGE SCALE GENOMIC DNA]</scope>
</reference>
<protein>
    <submittedName>
        <fullName evidence="1">Uncharacterized protein</fullName>
    </submittedName>
</protein>
<dbReference type="Proteomes" id="UP001060085">
    <property type="component" value="Linkage Group LG07"/>
</dbReference>
<evidence type="ECO:0000313" key="1">
    <source>
        <dbReference type="EMBL" id="KAI5655753.1"/>
    </source>
</evidence>